<evidence type="ECO:0000256" key="1">
    <source>
        <dbReference type="SAM" id="SignalP"/>
    </source>
</evidence>
<sequence length="422" mass="46614">MAGSLHIALLAVLAATLYGPVSRQLTVLGVFRHPTPLVIVEGQGYHKIADTMQCEDLHYWQPTNKIFTACEDSVLPRFKWFPPLANFELPAVTPTGSIHVIDPKTMKSTRLAFENFSGPFVTHGIDVIEDPKNPNAVYIFAVNHLPNPEFVQDGKDVPKARSQVELFHHVLESSTIEHVRSIRHELIATPNDIYAESPNSFYVTNDHYYREGYKRMVEDIIPAAKWSSIIQVQIQDLKSKDADKGIDATVALTGLHNNNGLGHGRSKDEMLIVSCMGGTLYRARANTGNHTISILEEIHPGGQIDNPTYYSDPYRTAADDASGYVLAGMTRPIDVGKNHADPNAKEGAIVWYVRPKPGTSGDGEKSTEWESRVVFEDDGTLIRTASTALLVPRETKPGEGKKAWLFVTGFVSESVIAIEVDL</sequence>
<name>A0A229XP98_9EURO</name>
<dbReference type="PANTHER" id="PTHR11799:SF12">
    <property type="entry name" value="PARAOXONASE-RELATED"/>
    <property type="match status" value="1"/>
</dbReference>
<organism evidence="2 3">
    <name type="scientific">Aspergillus turcosus</name>
    <dbReference type="NCBI Taxonomy" id="1245748"/>
    <lineage>
        <taxon>Eukaryota</taxon>
        <taxon>Fungi</taxon>
        <taxon>Dikarya</taxon>
        <taxon>Ascomycota</taxon>
        <taxon>Pezizomycotina</taxon>
        <taxon>Eurotiomycetes</taxon>
        <taxon>Eurotiomycetidae</taxon>
        <taxon>Eurotiales</taxon>
        <taxon>Aspergillaceae</taxon>
        <taxon>Aspergillus</taxon>
        <taxon>Aspergillus subgen. Fumigati</taxon>
    </lineage>
</organism>
<dbReference type="AlphaFoldDB" id="A0A229XP98"/>
<dbReference type="EMBL" id="NIDN02000002">
    <property type="protein sequence ID" value="RLM01788.1"/>
    <property type="molecule type" value="Genomic_DNA"/>
</dbReference>
<evidence type="ECO:0000313" key="3">
    <source>
        <dbReference type="Proteomes" id="UP000215289"/>
    </source>
</evidence>
<dbReference type="PANTHER" id="PTHR11799">
    <property type="entry name" value="PARAOXONASE"/>
    <property type="match status" value="1"/>
</dbReference>
<reference evidence="2 3" key="1">
    <citation type="submission" date="2018-08" db="EMBL/GenBank/DDBJ databases">
        <title>Draft genome sequences of two Aspergillus turcosus clinical strains isolated from bronchoalveolar lavage fluid: one azole-susceptible and the other azole-resistant.</title>
        <authorList>
            <person name="Parent-Michaud M."/>
            <person name="Dufresne P.J."/>
            <person name="Fournier E."/>
            <person name="Martineau C."/>
            <person name="Moreira S."/>
            <person name="Perkins V."/>
            <person name="De Repentigny L."/>
            <person name="Dufresne S.F."/>
        </authorList>
    </citation>
    <scope>NUCLEOTIDE SEQUENCE [LARGE SCALE GENOMIC DNA]</scope>
    <source>
        <strain evidence="2">HMR AF 1038</strain>
    </source>
</reference>
<evidence type="ECO:0008006" key="4">
    <source>
        <dbReference type="Google" id="ProtNLM"/>
    </source>
</evidence>
<proteinExistence type="predicted"/>
<keyword evidence="1" id="KW-0732">Signal</keyword>
<dbReference type="Gene3D" id="2.120.10.30">
    <property type="entry name" value="TolB, C-terminal domain"/>
    <property type="match status" value="1"/>
</dbReference>
<gene>
    <name evidence="2" type="ORF">CFD26_108418</name>
</gene>
<dbReference type="SUPFAM" id="SSF63829">
    <property type="entry name" value="Calcium-dependent phosphotriesterase"/>
    <property type="match status" value="1"/>
</dbReference>
<protein>
    <recommendedName>
        <fullName evidence="4">Serum paraoxonase/arylesterase 2</fullName>
    </recommendedName>
</protein>
<keyword evidence="3" id="KW-1185">Reference proteome</keyword>
<feature type="signal peptide" evidence="1">
    <location>
        <begin position="1"/>
        <end position="23"/>
    </location>
</feature>
<accession>A0A229XP98</accession>
<dbReference type="OrthoDB" id="5307922at2759"/>
<dbReference type="InterPro" id="IPR051288">
    <property type="entry name" value="Serum_paraoxonase/arylesterase"/>
</dbReference>
<dbReference type="Proteomes" id="UP000215289">
    <property type="component" value="Unassembled WGS sequence"/>
</dbReference>
<evidence type="ECO:0000313" key="2">
    <source>
        <dbReference type="EMBL" id="RLM01788.1"/>
    </source>
</evidence>
<feature type="chain" id="PRO_5011911793" description="Serum paraoxonase/arylesterase 2" evidence="1">
    <location>
        <begin position="24"/>
        <end position="422"/>
    </location>
</feature>
<comment type="caution">
    <text evidence="2">The sequence shown here is derived from an EMBL/GenBank/DDBJ whole genome shotgun (WGS) entry which is preliminary data.</text>
</comment>
<dbReference type="InterPro" id="IPR011042">
    <property type="entry name" value="6-blade_b-propeller_TolB-like"/>
</dbReference>